<evidence type="ECO:0000256" key="5">
    <source>
        <dbReference type="SAM" id="MobiDB-lite"/>
    </source>
</evidence>
<dbReference type="GO" id="GO:0000976">
    <property type="term" value="F:transcription cis-regulatory region binding"/>
    <property type="evidence" value="ECO:0007669"/>
    <property type="project" value="TreeGrafter"/>
</dbReference>
<evidence type="ECO:0000256" key="4">
    <source>
        <dbReference type="PROSITE-ProRule" id="PRU00335"/>
    </source>
</evidence>
<dbReference type="PRINTS" id="PR00455">
    <property type="entry name" value="HTHTETR"/>
</dbReference>
<dbReference type="PROSITE" id="PS01081">
    <property type="entry name" value="HTH_TETR_1"/>
    <property type="match status" value="1"/>
</dbReference>
<protein>
    <submittedName>
        <fullName evidence="7">HTH-type transcriptional repressor</fullName>
    </submittedName>
</protein>
<dbReference type="InterPro" id="IPR009057">
    <property type="entry name" value="Homeodomain-like_sf"/>
</dbReference>
<feature type="compositionally biased region" description="Basic residues" evidence="5">
    <location>
        <begin position="106"/>
        <end position="117"/>
    </location>
</feature>
<dbReference type="InterPro" id="IPR001647">
    <property type="entry name" value="HTH_TetR"/>
</dbReference>
<feature type="region of interest" description="Disordered" evidence="5">
    <location>
        <begin position="194"/>
        <end position="221"/>
    </location>
</feature>
<dbReference type="SUPFAM" id="SSF46689">
    <property type="entry name" value="Homeodomain-like"/>
    <property type="match status" value="1"/>
</dbReference>
<keyword evidence="2 4" id="KW-0238">DNA-binding</keyword>
<feature type="compositionally biased region" description="Pro residues" evidence="5">
    <location>
        <begin position="196"/>
        <end position="206"/>
    </location>
</feature>
<keyword evidence="3" id="KW-0804">Transcription</keyword>
<evidence type="ECO:0000313" key="8">
    <source>
        <dbReference type="Proteomes" id="UP000251995"/>
    </source>
</evidence>
<evidence type="ECO:0000313" key="7">
    <source>
        <dbReference type="EMBL" id="AXE39901.1"/>
    </source>
</evidence>
<dbReference type="PROSITE" id="PS50977">
    <property type="entry name" value="HTH_TETR_2"/>
    <property type="match status" value="1"/>
</dbReference>
<evidence type="ECO:0000259" key="6">
    <source>
        <dbReference type="PROSITE" id="PS50977"/>
    </source>
</evidence>
<feature type="compositionally biased region" description="Polar residues" evidence="5">
    <location>
        <begin position="207"/>
        <end position="221"/>
    </location>
</feature>
<feature type="domain" description="HTH tetR-type" evidence="6">
    <location>
        <begin position="4"/>
        <end position="63"/>
    </location>
</feature>
<proteinExistence type="predicted"/>
<gene>
    <name evidence="7" type="ORF">JS278_02766</name>
</gene>
<sequence>MPPGQRRASIVEAAHALLVRRGITFTTREVAEAAGIAEGTVFRHFDTKDDLIGAVVDDVFDPGPLCREIDATPGDLDLPQAVQHALSLMQGHFESISAVMTSLHPRHRPPVPHRPHHGPPDDPHHGILAWHAAVTGSLTGLLNRYTDRLRLPVDQACILLMSVVLVDRGLAPIAGHRFSATELTDILLNGIAVAPEAPPGPDPYPSQTPSSSVLSQESPCS</sequence>
<evidence type="ECO:0000256" key="3">
    <source>
        <dbReference type="ARBA" id="ARBA00023163"/>
    </source>
</evidence>
<accession>A0A344UXA3</accession>
<dbReference type="Proteomes" id="UP000251995">
    <property type="component" value="Chromosome"/>
</dbReference>
<dbReference type="Pfam" id="PF00440">
    <property type="entry name" value="TetR_N"/>
    <property type="match status" value="1"/>
</dbReference>
<reference evidence="7 8" key="1">
    <citation type="submission" date="2017-12" db="EMBL/GenBank/DDBJ databases">
        <title>The whole genome sequence of the Acidipropionibacterium virtanenii sp. nov. type strain JS278.</title>
        <authorList>
            <person name="Laine P."/>
            <person name="Deptula P."/>
            <person name="Varmanen P."/>
            <person name="Auvinen P."/>
        </authorList>
    </citation>
    <scope>NUCLEOTIDE SEQUENCE [LARGE SCALE GENOMIC DNA]</scope>
    <source>
        <strain evidence="7 8">JS278</strain>
    </source>
</reference>
<dbReference type="PANTHER" id="PTHR30055">
    <property type="entry name" value="HTH-TYPE TRANSCRIPTIONAL REGULATOR RUTR"/>
    <property type="match status" value="1"/>
</dbReference>
<dbReference type="EMBL" id="CP025198">
    <property type="protein sequence ID" value="AXE39901.1"/>
    <property type="molecule type" value="Genomic_DNA"/>
</dbReference>
<organism evidence="7 8">
    <name type="scientific">Acidipropionibacterium virtanenii</name>
    <dbReference type="NCBI Taxonomy" id="2057246"/>
    <lineage>
        <taxon>Bacteria</taxon>
        <taxon>Bacillati</taxon>
        <taxon>Actinomycetota</taxon>
        <taxon>Actinomycetes</taxon>
        <taxon>Propionibacteriales</taxon>
        <taxon>Propionibacteriaceae</taxon>
        <taxon>Acidipropionibacterium</taxon>
    </lineage>
</organism>
<dbReference type="GO" id="GO:0003700">
    <property type="term" value="F:DNA-binding transcription factor activity"/>
    <property type="evidence" value="ECO:0007669"/>
    <property type="project" value="TreeGrafter"/>
</dbReference>
<dbReference type="KEGG" id="acij:JS278_02766"/>
<dbReference type="PANTHER" id="PTHR30055:SF234">
    <property type="entry name" value="HTH-TYPE TRANSCRIPTIONAL REGULATOR BETI"/>
    <property type="match status" value="1"/>
</dbReference>
<name>A0A344UXA3_9ACTN</name>
<dbReference type="InterPro" id="IPR023772">
    <property type="entry name" value="DNA-bd_HTH_TetR-type_CS"/>
</dbReference>
<evidence type="ECO:0000256" key="1">
    <source>
        <dbReference type="ARBA" id="ARBA00023015"/>
    </source>
</evidence>
<evidence type="ECO:0000256" key="2">
    <source>
        <dbReference type="ARBA" id="ARBA00023125"/>
    </source>
</evidence>
<feature type="DNA-binding region" description="H-T-H motif" evidence="4">
    <location>
        <begin position="26"/>
        <end position="45"/>
    </location>
</feature>
<keyword evidence="1" id="KW-0805">Transcription regulation</keyword>
<feature type="region of interest" description="Disordered" evidence="5">
    <location>
        <begin position="106"/>
        <end position="125"/>
    </location>
</feature>
<dbReference type="Gene3D" id="1.10.357.10">
    <property type="entry name" value="Tetracycline Repressor, domain 2"/>
    <property type="match status" value="1"/>
</dbReference>
<dbReference type="InterPro" id="IPR050109">
    <property type="entry name" value="HTH-type_TetR-like_transc_reg"/>
</dbReference>
<dbReference type="AlphaFoldDB" id="A0A344UXA3"/>
<keyword evidence="8" id="KW-1185">Reference proteome</keyword>